<evidence type="ECO:0000256" key="2">
    <source>
        <dbReference type="SAM" id="MobiDB-lite"/>
    </source>
</evidence>
<proteinExistence type="predicted"/>
<dbReference type="PANTHER" id="PTHR43283:SF11">
    <property type="entry name" value="BETA-LACTAMASE-RELATED DOMAIN-CONTAINING PROTEIN"/>
    <property type="match status" value="1"/>
</dbReference>
<dbReference type="RefSeq" id="WP_071175916.1">
    <property type="nucleotide sequence ID" value="NZ_CP017831.1"/>
</dbReference>
<dbReference type="InterPro" id="IPR001466">
    <property type="entry name" value="Beta-lactam-related"/>
</dbReference>
<dbReference type="InterPro" id="IPR050789">
    <property type="entry name" value="Diverse_Enzym_Activities"/>
</dbReference>
<evidence type="ECO:0000313" key="5">
    <source>
        <dbReference type="Proteomes" id="UP000179284"/>
    </source>
</evidence>
<dbReference type="GO" id="GO:0016787">
    <property type="term" value="F:hydrolase activity"/>
    <property type="evidence" value="ECO:0007669"/>
    <property type="project" value="UniProtKB-KW"/>
</dbReference>
<dbReference type="KEGG" id="bhu:bhn_I1172"/>
<dbReference type="InterPro" id="IPR012338">
    <property type="entry name" value="Beta-lactam/transpept-like"/>
</dbReference>
<gene>
    <name evidence="4" type="ORF">bhn_I1172</name>
</gene>
<evidence type="ECO:0000256" key="1">
    <source>
        <dbReference type="ARBA" id="ARBA00022801"/>
    </source>
</evidence>
<dbReference type="Proteomes" id="UP000179284">
    <property type="component" value="Chromosome I"/>
</dbReference>
<dbReference type="NCBIfam" id="NF002968">
    <property type="entry name" value="PRK03642.1"/>
    <property type="match status" value="1"/>
</dbReference>
<accession>A0A1D9P0P9</accession>
<dbReference type="AlphaFoldDB" id="A0A1D9P0P9"/>
<keyword evidence="5" id="KW-1185">Reference proteome</keyword>
<organism evidence="4 5">
    <name type="scientific">Butyrivibrio hungatei</name>
    <dbReference type="NCBI Taxonomy" id="185008"/>
    <lineage>
        <taxon>Bacteria</taxon>
        <taxon>Bacillati</taxon>
        <taxon>Bacillota</taxon>
        <taxon>Clostridia</taxon>
        <taxon>Lachnospirales</taxon>
        <taxon>Lachnospiraceae</taxon>
        <taxon>Butyrivibrio</taxon>
    </lineage>
</organism>
<dbReference type="Pfam" id="PF00144">
    <property type="entry name" value="Beta-lactamase"/>
    <property type="match status" value="1"/>
</dbReference>
<sequence length="546" mass="61254">MILNLTSCKNSGEESKISYEDIEVSPKIEASTENNTQESIEEEKQEKVDKISLYESKYEEAGIRKESLELIEDIINTDIENGFSSAQIAVMKDGELVFEDSFGLLNSYDQNGKRLTKGDNVTSDTMYDLASISKMIGVNYPLQKLFSEGKISLDDKVTDYLGDEFVEDTIFIAYEGGEAKDLETIKTWKKNLTIKQLLLHRGGFPASPKYFNPYVDQTKQEYNPEMKNELFSSYDGDEAAKEATIKAINKTPLMYEPGTKTVYSDVDYMILGVIVEKVSGKSLDQYLKDEFAKPLGLTRVTYNPLKNGFNKEDCAATELNGNTRDGYVDFEGIRKYTIWGEVHDETAYYCMGGVSGHAGIFASATDLAKLGNLMIDGTSGGKTYFTKEAIDTFLSSEYSGDNTWGLGWWKQGSQKRERYFGSLCSNNTFGHQGWTGTLLMVDPEERLVIVLLTNKINSPVTDKESNPNKFDGNWYTTAGLGFAPEIIYTGMGTDEDITDTLLEICDKLITEAEGKVKDSYSDDHPARLNLKSKKEVYEKASIRWNK</sequence>
<protein>
    <submittedName>
        <fullName evidence="4">Beta-lactamase family protein</fullName>
    </submittedName>
</protein>
<feature type="region of interest" description="Disordered" evidence="2">
    <location>
        <begin position="1"/>
        <end position="43"/>
    </location>
</feature>
<dbReference type="OrthoDB" id="9797709at2"/>
<reference evidence="5" key="1">
    <citation type="submission" date="2016-10" db="EMBL/GenBank/DDBJ databases">
        <title>The complete genome sequence of the rumen bacterium Butyrivibrio hungatei MB2003.</title>
        <authorList>
            <person name="Palevich N."/>
            <person name="Kelly W.J."/>
            <person name="Leahy S.C."/>
            <person name="Altermann E."/>
            <person name="Rakonjac J."/>
            <person name="Attwood G.T."/>
        </authorList>
    </citation>
    <scope>NUCLEOTIDE SEQUENCE [LARGE SCALE GENOMIC DNA]</scope>
    <source>
        <strain evidence="5">MB2003</strain>
    </source>
</reference>
<dbReference type="PANTHER" id="PTHR43283">
    <property type="entry name" value="BETA-LACTAMASE-RELATED"/>
    <property type="match status" value="1"/>
</dbReference>
<feature type="domain" description="Beta-lactamase-related" evidence="3">
    <location>
        <begin position="80"/>
        <end position="469"/>
    </location>
</feature>
<dbReference type="EMBL" id="CP017831">
    <property type="protein sequence ID" value="AOZ96206.1"/>
    <property type="molecule type" value="Genomic_DNA"/>
</dbReference>
<dbReference type="Gene3D" id="3.40.710.10">
    <property type="entry name" value="DD-peptidase/beta-lactamase superfamily"/>
    <property type="match status" value="1"/>
</dbReference>
<evidence type="ECO:0000313" key="4">
    <source>
        <dbReference type="EMBL" id="AOZ96206.1"/>
    </source>
</evidence>
<keyword evidence="1" id="KW-0378">Hydrolase</keyword>
<dbReference type="SUPFAM" id="SSF56601">
    <property type="entry name" value="beta-lactamase/transpeptidase-like"/>
    <property type="match status" value="1"/>
</dbReference>
<feature type="compositionally biased region" description="Polar residues" evidence="2">
    <location>
        <begin position="1"/>
        <end position="10"/>
    </location>
</feature>
<name>A0A1D9P0P9_9FIRM</name>
<evidence type="ECO:0000259" key="3">
    <source>
        <dbReference type="Pfam" id="PF00144"/>
    </source>
</evidence>